<gene>
    <name evidence="3" type="ORF">M2350_003151</name>
</gene>
<accession>A0ABT2ERZ1</accession>
<keyword evidence="4" id="KW-1185">Reference proteome</keyword>
<dbReference type="PANTHER" id="PTHR43542:SF1">
    <property type="entry name" value="METHYLTRANSFERASE"/>
    <property type="match status" value="1"/>
</dbReference>
<evidence type="ECO:0000256" key="1">
    <source>
        <dbReference type="ARBA" id="ARBA00022603"/>
    </source>
</evidence>
<name>A0ABT2ERZ1_9BACT</name>
<dbReference type="InterPro" id="IPR029063">
    <property type="entry name" value="SAM-dependent_MTases_sf"/>
</dbReference>
<keyword evidence="1" id="KW-0489">Methyltransferase</keyword>
<sequence length="191" mass="21313">MRVIAGISKGVQLKSPPHGRVRPTTDRIRTVLFDMLGQLVVGSHFLDLCAGTGAVGIEALSRGAERAVFVELDSRCVETIKTNLLLTKLFNRARIVKGDARRKLPQLLAEGERFDIVFLDPPYGSDLALQLLTWLGNHLELLKGPRLVVVQQLVREELPEVVGGLIAFEHRRVSEHVLRFYSPTGDWGDER</sequence>
<dbReference type="PANTHER" id="PTHR43542">
    <property type="entry name" value="METHYLTRANSFERASE"/>
    <property type="match status" value="1"/>
</dbReference>
<evidence type="ECO:0000313" key="4">
    <source>
        <dbReference type="Proteomes" id="UP001204798"/>
    </source>
</evidence>
<dbReference type="PROSITE" id="PS00092">
    <property type="entry name" value="N6_MTASE"/>
    <property type="match status" value="1"/>
</dbReference>
<dbReference type="Gene3D" id="3.40.50.150">
    <property type="entry name" value="Vaccinia Virus protein VP39"/>
    <property type="match status" value="1"/>
</dbReference>
<reference evidence="3 4" key="1">
    <citation type="submission" date="2022-08" db="EMBL/GenBank/DDBJ databases">
        <title>Bacterial and archaeal communities from various locations to study Microbial Dark Matter (Phase II).</title>
        <authorList>
            <person name="Stepanauskas R."/>
        </authorList>
    </citation>
    <scope>NUCLEOTIDE SEQUENCE [LARGE SCALE GENOMIC DNA]</scope>
    <source>
        <strain evidence="3 4">PD1</strain>
    </source>
</reference>
<dbReference type="RefSeq" id="WP_259100797.1">
    <property type="nucleotide sequence ID" value="NZ_CP130454.1"/>
</dbReference>
<dbReference type="EMBL" id="JANUCP010000006">
    <property type="protein sequence ID" value="MCS3920716.1"/>
    <property type="molecule type" value="Genomic_DNA"/>
</dbReference>
<dbReference type="NCBIfam" id="TIGR00095">
    <property type="entry name" value="16S rRNA (guanine(966)-N(2))-methyltransferase RsmD"/>
    <property type="match status" value="1"/>
</dbReference>
<proteinExistence type="predicted"/>
<comment type="caution">
    <text evidence="3">The sequence shown here is derived from an EMBL/GenBank/DDBJ whole genome shotgun (WGS) entry which is preliminary data.</text>
</comment>
<evidence type="ECO:0000256" key="2">
    <source>
        <dbReference type="ARBA" id="ARBA00022679"/>
    </source>
</evidence>
<dbReference type="PIRSF" id="PIRSF004553">
    <property type="entry name" value="CHP00095"/>
    <property type="match status" value="1"/>
</dbReference>
<dbReference type="SUPFAM" id="SSF53335">
    <property type="entry name" value="S-adenosyl-L-methionine-dependent methyltransferases"/>
    <property type="match status" value="1"/>
</dbReference>
<evidence type="ECO:0000313" key="3">
    <source>
        <dbReference type="EMBL" id="MCS3920716.1"/>
    </source>
</evidence>
<organism evidence="3 4">
    <name type="scientific">Candidatus Fervidibacter sacchari</name>
    <dbReference type="NCBI Taxonomy" id="1448929"/>
    <lineage>
        <taxon>Bacteria</taxon>
        <taxon>Candidatus Fervidibacterota</taxon>
        <taxon>Candidatus Fervidibacter</taxon>
    </lineage>
</organism>
<keyword evidence="2" id="KW-0808">Transferase</keyword>
<dbReference type="InterPro" id="IPR002052">
    <property type="entry name" value="DNA_methylase_N6_adenine_CS"/>
</dbReference>
<dbReference type="Proteomes" id="UP001204798">
    <property type="component" value="Unassembled WGS sequence"/>
</dbReference>
<protein>
    <submittedName>
        <fullName evidence="3">16S rRNA (Guanine(966)-N(2))-methyltransferase RsmD</fullName>
    </submittedName>
</protein>
<dbReference type="CDD" id="cd02440">
    <property type="entry name" value="AdoMet_MTases"/>
    <property type="match status" value="1"/>
</dbReference>
<dbReference type="InterPro" id="IPR004398">
    <property type="entry name" value="RNA_MeTrfase_RsmD"/>
</dbReference>
<dbReference type="Pfam" id="PF03602">
    <property type="entry name" value="Cons_hypoth95"/>
    <property type="match status" value="1"/>
</dbReference>